<comment type="caution">
    <text evidence="15">The sequence shown here is derived from an EMBL/GenBank/DDBJ whole genome shotgun (WGS) entry which is preliminary data.</text>
</comment>
<keyword evidence="11 13" id="KW-0234">DNA repair</keyword>
<dbReference type="PANTHER" id="PTHR13451:SF0">
    <property type="entry name" value="CROSSOVER JUNCTION ENDONUCLEASE MUS81"/>
    <property type="match status" value="1"/>
</dbReference>
<evidence type="ECO:0000313" key="15">
    <source>
        <dbReference type="EMBL" id="OMJ87887.1"/>
    </source>
</evidence>
<dbReference type="InterPro" id="IPR006166">
    <property type="entry name" value="ERCC4_domain"/>
</dbReference>
<name>A0A1R2CFT3_9CILI</name>
<sequence>MSKSKLGCEENSYIYYKLESLKRALQKQNNDQKASNAKRIQQALEKFPLPIISGKAAALLVQGVGPWWASEIDSWLKDKPVKRKASPQPGNKKISYNPPFRSPEWVCLMCLNKSEESLATYDFPYIISKYLSDYKLEEPQNLDIILQHLAEIDIIKEENGKYFLTEIGKSLALKLHSECPTVQKPLLESFIPDSWIKNTSSQEFYDQETDGGIDDFSIVLFVDSAERQSMDFNVICSRLENRNVIVERRKLWIGDYQWVCRVKIGKKYQDYMLNYVVERKTADDLAQSIIDSRYEDQKIRMKMSNAVCIYLLEGTIVKKSSKVNSSTILNSLLSTKFNYNFLIKNTADSKDTLNWLARFTNALFNEVSSWSYSKISSLSTYEEFYDFTSPHNGVTVGDIFGKQLRAIENLGEQSTLAILKKYKTPMKMFLELKNAQDKGKRELNRVLKSIKLANGNCISKNTRNALIELFLN</sequence>
<dbReference type="AlphaFoldDB" id="A0A1R2CFT3"/>
<dbReference type="GO" id="GO:0046872">
    <property type="term" value="F:metal ion binding"/>
    <property type="evidence" value="ECO:0007669"/>
    <property type="project" value="UniProtKB-UniRule"/>
</dbReference>
<comment type="subunit">
    <text evidence="13">Interacts with EME1.</text>
</comment>
<keyword evidence="16" id="KW-1185">Reference proteome</keyword>
<evidence type="ECO:0000313" key="16">
    <source>
        <dbReference type="Proteomes" id="UP000187209"/>
    </source>
</evidence>
<dbReference type="GO" id="GO:0000727">
    <property type="term" value="P:double-strand break repair via break-induced replication"/>
    <property type="evidence" value="ECO:0007669"/>
    <property type="project" value="UniProtKB-UniRule"/>
</dbReference>
<evidence type="ECO:0000259" key="14">
    <source>
        <dbReference type="SMART" id="SM00891"/>
    </source>
</evidence>
<dbReference type="EMBL" id="MPUH01000165">
    <property type="protein sequence ID" value="OMJ87887.1"/>
    <property type="molecule type" value="Genomic_DNA"/>
</dbReference>
<keyword evidence="10 13" id="KW-0233">DNA recombination</keyword>
<dbReference type="SMART" id="SM00891">
    <property type="entry name" value="ERCC4"/>
    <property type="match status" value="1"/>
</dbReference>
<evidence type="ECO:0000256" key="13">
    <source>
        <dbReference type="RuleBase" id="RU369042"/>
    </source>
</evidence>
<protein>
    <recommendedName>
        <fullName evidence="13">Crossover junction endonuclease MUS81</fullName>
        <ecNumber evidence="13">3.1.22.-</ecNumber>
    </recommendedName>
</protein>
<dbReference type="GO" id="GO:0006308">
    <property type="term" value="P:DNA catabolic process"/>
    <property type="evidence" value="ECO:0007669"/>
    <property type="project" value="UniProtKB-UniRule"/>
</dbReference>
<keyword evidence="4 13" id="KW-0540">Nuclease</keyword>
<proteinExistence type="inferred from homology"/>
<evidence type="ECO:0000256" key="10">
    <source>
        <dbReference type="ARBA" id="ARBA00023172"/>
    </source>
</evidence>
<accession>A0A1R2CFT3</accession>
<dbReference type="Proteomes" id="UP000187209">
    <property type="component" value="Unassembled WGS sequence"/>
</dbReference>
<feature type="domain" description="ERCC4" evidence="14">
    <location>
        <begin position="219"/>
        <end position="316"/>
    </location>
</feature>
<evidence type="ECO:0000256" key="2">
    <source>
        <dbReference type="ARBA" id="ARBA00004123"/>
    </source>
</evidence>
<dbReference type="GO" id="GO:0008821">
    <property type="term" value="F:crossover junction DNA endonuclease activity"/>
    <property type="evidence" value="ECO:0007669"/>
    <property type="project" value="UniProtKB-UniRule"/>
</dbReference>
<dbReference type="Gene3D" id="1.10.150.670">
    <property type="entry name" value="Crossover junction endonuclease EME1, DNA-binding domain"/>
    <property type="match status" value="1"/>
</dbReference>
<evidence type="ECO:0000256" key="9">
    <source>
        <dbReference type="ARBA" id="ARBA00022842"/>
    </source>
</evidence>
<dbReference type="GO" id="GO:0005634">
    <property type="term" value="C:nucleus"/>
    <property type="evidence" value="ECO:0007669"/>
    <property type="project" value="UniProtKB-SubCell"/>
</dbReference>
<evidence type="ECO:0000256" key="12">
    <source>
        <dbReference type="ARBA" id="ARBA00023242"/>
    </source>
</evidence>
<dbReference type="Pfam" id="PF02732">
    <property type="entry name" value="ERCC4"/>
    <property type="match status" value="1"/>
</dbReference>
<evidence type="ECO:0000256" key="1">
    <source>
        <dbReference type="ARBA" id="ARBA00001946"/>
    </source>
</evidence>
<comment type="cofactor">
    <cofactor evidence="1 13">
        <name>Mg(2+)</name>
        <dbReference type="ChEBI" id="CHEBI:18420"/>
    </cofactor>
</comment>
<evidence type="ECO:0000256" key="11">
    <source>
        <dbReference type="ARBA" id="ARBA00023204"/>
    </source>
</evidence>
<dbReference type="InterPro" id="IPR042530">
    <property type="entry name" value="EME1/EME2_C"/>
</dbReference>
<comment type="similarity">
    <text evidence="3 13">Belongs to the XPF family.</text>
</comment>
<dbReference type="CDD" id="cd20074">
    <property type="entry name" value="XPF_nuclease_Mus81"/>
    <property type="match status" value="1"/>
</dbReference>
<dbReference type="GO" id="GO:0048476">
    <property type="term" value="C:Holliday junction resolvase complex"/>
    <property type="evidence" value="ECO:0007669"/>
    <property type="project" value="UniProtKB-UniRule"/>
</dbReference>
<dbReference type="GO" id="GO:0000712">
    <property type="term" value="P:resolution of meiotic recombination intermediates"/>
    <property type="evidence" value="ECO:0007669"/>
    <property type="project" value="TreeGrafter"/>
</dbReference>
<keyword evidence="7 13" id="KW-0227">DNA damage</keyword>
<dbReference type="InterPro" id="IPR011335">
    <property type="entry name" value="Restrct_endonuc-II-like"/>
</dbReference>
<evidence type="ECO:0000256" key="8">
    <source>
        <dbReference type="ARBA" id="ARBA00022801"/>
    </source>
</evidence>
<dbReference type="EC" id="3.1.22.-" evidence="13"/>
<reference evidence="15 16" key="1">
    <citation type="submission" date="2016-11" db="EMBL/GenBank/DDBJ databases">
        <title>The macronuclear genome of Stentor coeruleus: a giant cell with tiny introns.</title>
        <authorList>
            <person name="Slabodnick M."/>
            <person name="Ruby J.G."/>
            <person name="Reiff S.B."/>
            <person name="Swart E.C."/>
            <person name="Gosai S."/>
            <person name="Prabakaran S."/>
            <person name="Witkowska E."/>
            <person name="Larue G.E."/>
            <person name="Fisher S."/>
            <person name="Freeman R.M."/>
            <person name="Gunawardena J."/>
            <person name="Chu W."/>
            <person name="Stover N.A."/>
            <person name="Gregory B.D."/>
            <person name="Nowacki M."/>
            <person name="Derisi J."/>
            <person name="Roy S.W."/>
            <person name="Marshall W.F."/>
            <person name="Sood P."/>
        </authorList>
    </citation>
    <scope>NUCLEOTIDE SEQUENCE [LARGE SCALE GENOMIC DNA]</scope>
    <source>
        <strain evidence="15">WM001</strain>
    </source>
</reference>
<dbReference type="InterPro" id="IPR033309">
    <property type="entry name" value="Mus81"/>
</dbReference>
<organism evidence="15 16">
    <name type="scientific">Stentor coeruleus</name>
    <dbReference type="NCBI Taxonomy" id="5963"/>
    <lineage>
        <taxon>Eukaryota</taxon>
        <taxon>Sar</taxon>
        <taxon>Alveolata</taxon>
        <taxon>Ciliophora</taxon>
        <taxon>Postciliodesmatophora</taxon>
        <taxon>Heterotrichea</taxon>
        <taxon>Heterotrichida</taxon>
        <taxon>Stentoridae</taxon>
        <taxon>Stentor</taxon>
    </lineage>
</organism>
<evidence type="ECO:0000256" key="7">
    <source>
        <dbReference type="ARBA" id="ARBA00022763"/>
    </source>
</evidence>
<keyword evidence="5 13" id="KW-0479">Metal-binding</keyword>
<dbReference type="GO" id="GO:0048257">
    <property type="term" value="F:3'-flap endonuclease activity"/>
    <property type="evidence" value="ECO:0007669"/>
    <property type="project" value="TreeGrafter"/>
</dbReference>
<keyword evidence="9 13" id="KW-0460">Magnesium</keyword>
<evidence type="ECO:0000256" key="5">
    <source>
        <dbReference type="ARBA" id="ARBA00022723"/>
    </source>
</evidence>
<dbReference type="GO" id="GO:0003677">
    <property type="term" value="F:DNA binding"/>
    <property type="evidence" value="ECO:0007669"/>
    <property type="project" value="UniProtKB-UniRule"/>
</dbReference>
<keyword evidence="12 13" id="KW-0539">Nucleus</keyword>
<comment type="function">
    <text evidence="13">Interacts with EME1 to form a DNA structure-specific endonuclease with substrate preference for branched DNA structures with a 5'-end at the branch nick. Typical substrates include 3'-flap structures, D-loops, replication forks and nicked Holliday junctions. May be required in mitosis for the processing of stalled or collapsed replication fork intermediates. May be required in meiosis for the repair of meiosis-specific double strand breaks subsequent to single-end invasion (SEI).</text>
</comment>
<keyword evidence="6 13" id="KW-0255">Endonuclease</keyword>
<dbReference type="OrthoDB" id="283968at2759"/>
<dbReference type="PANTHER" id="PTHR13451">
    <property type="entry name" value="CLASS II CROSSOVER JUNCTION ENDONUCLEASE MUS81"/>
    <property type="match status" value="1"/>
</dbReference>
<dbReference type="GO" id="GO:0031573">
    <property type="term" value="P:mitotic intra-S DNA damage checkpoint signaling"/>
    <property type="evidence" value="ECO:0007669"/>
    <property type="project" value="TreeGrafter"/>
</dbReference>
<evidence type="ECO:0000256" key="3">
    <source>
        <dbReference type="ARBA" id="ARBA00010015"/>
    </source>
</evidence>
<dbReference type="InterPro" id="IPR047416">
    <property type="entry name" value="XPF_nuclease_Mus81"/>
</dbReference>
<dbReference type="Gene3D" id="3.40.50.10130">
    <property type="match status" value="1"/>
</dbReference>
<comment type="subcellular location">
    <subcellularLocation>
        <location evidence="2 13">Nucleus</location>
    </subcellularLocation>
</comment>
<keyword evidence="8 13" id="KW-0378">Hydrolase</keyword>
<dbReference type="SUPFAM" id="SSF52980">
    <property type="entry name" value="Restriction endonuclease-like"/>
    <property type="match status" value="1"/>
</dbReference>
<evidence type="ECO:0000256" key="6">
    <source>
        <dbReference type="ARBA" id="ARBA00022759"/>
    </source>
</evidence>
<gene>
    <name evidence="15" type="ORF">SteCoe_10298</name>
</gene>
<evidence type="ECO:0000256" key="4">
    <source>
        <dbReference type="ARBA" id="ARBA00022722"/>
    </source>
</evidence>